<dbReference type="OrthoDB" id="266605at2"/>
<name>A0A518B418_9BACT</name>
<dbReference type="KEGG" id="knv:Pan216_25280"/>
<evidence type="ECO:0000256" key="1">
    <source>
        <dbReference type="ARBA" id="ARBA00023172"/>
    </source>
</evidence>
<dbReference type="SUPFAM" id="SSF56349">
    <property type="entry name" value="DNA breaking-rejoining enzymes"/>
    <property type="match status" value="1"/>
</dbReference>
<keyword evidence="1" id="KW-0233">DNA recombination</keyword>
<dbReference type="Gene3D" id="1.10.443.10">
    <property type="entry name" value="Intergrase catalytic core"/>
    <property type="match status" value="1"/>
</dbReference>
<evidence type="ECO:0000259" key="2">
    <source>
        <dbReference type="PROSITE" id="PS51898"/>
    </source>
</evidence>
<dbReference type="PANTHER" id="PTHR30349:SF64">
    <property type="entry name" value="PROPHAGE INTEGRASE INTD-RELATED"/>
    <property type="match status" value="1"/>
</dbReference>
<dbReference type="InterPro" id="IPR013762">
    <property type="entry name" value="Integrase-like_cat_sf"/>
</dbReference>
<feature type="domain" description="Tyr recombinase" evidence="2">
    <location>
        <begin position="37"/>
        <end position="214"/>
    </location>
</feature>
<sequence>MYMKSILRWAHKRGFISKVPVIDMPAVLKGTNRAKVRAAARINAEVFDRLLAACPDDHWRLLIAFCWHCGMRASESRWVRGEDIDLAGHRIHIPVNKAKDADHHCILSPEMDAALRVHFPSGIPEGLLIGRYDMSVDPSRLADTFRGIAKKAGVKGASRYGLITLHDLRRSFGTRMAAKVPAQTLQRLMRHAELATTMAFYADVEQAAVDALWSNVTVDVTPAQRPKTQCESVDVNDSTSTG</sequence>
<accession>A0A518B418</accession>
<dbReference type="CDD" id="cd00397">
    <property type="entry name" value="DNA_BRE_C"/>
    <property type="match status" value="1"/>
</dbReference>
<dbReference type="InterPro" id="IPR011010">
    <property type="entry name" value="DNA_brk_join_enz"/>
</dbReference>
<evidence type="ECO:0000313" key="4">
    <source>
        <dbReference type="Proteomes" id="UP000317093"/>
    </source>
</evidence>
<reference evidence="3 4" key="1">
    <citation type="submission" date="2019-02" db="EMBL/GenBank/DDBJ databases">
        <title>Deep-cultivation of Planctomycetes and their phenomic and genomic characterization uncovers novel biology.</title>
        <authorList>
            <person name="Wiegand S."/>
            <person name="Jogler M."/>
            <person name="Boedeker C."/>
            <person name="Pinto D."/>
            <person name="Vollmers J."/>
            <person name="Rivas-Marin E."/>
            <person name="Kohn T."/>
            <person name="Peeters S.H."/>
            <person name="Heuer A."/>
            <person name="Rast P."/>
            <person name="Oberbeckmann S."/>
            <person name="Bunk B."/>
            <person name="Jeske O."/>
            <person name="Meyerdierks A."/>
            <person name="Storesund J.E."/>
            <person name="Kallscheuer N."/>
            <person name="Luecker S."/>
            <person name="Lage O.M."/>
            <person name="Pohl T."/>
            <person name="Merkel B.J."/>
            <person name="Hornburger P."/>
            <person name="Mueller R.-W."/>
            <person name="Bruemmer F."/>
            <person name="Labrenz M."/>
            <person name="Spormann A.M."/>
            <person name="Op den Camp H."/>
            <person name="Overmann J."/>
            <person name="Amann R."/>
            <person name="Jetten M.S.M."/>
            <person name="Mascher T."/>
            <person name="Medema M.H."/>
            <person name="Devos D.P."/>
            <person name="Kaster A.-K."/>
            <person name="Ovreas L."/>
            <person name="Rohde M."/>
            <person name="Galperin M.Y."/>
            <person name="Jogler C."/>
        </authorList>
    </citation>
    <scope>NUCLEOTIDE SEQUENCE [LARGE SCALE GENOMIC DNA]</scope>
    <source>
        <strain evidence="3 4">Pan216</strain>
    </source>
</reference>
<dbReference type="PROSITE" id="PS51898">
    <property type="entry name" value="TYR_RECOMBINASE"/>
    <property type="match status" value="1"/>
</dbReference>
<dbReference type="PANTHER" id="PTHR30349">
    <property type="entry name" value="PHAGE INTEGRASE-RELATED"/>
    <property type="match status" value="1"/>
</dbReference>
<dbReference type="GO" id="GO:0003677">
    <property type="term" value="F:DNA binding"/>
    <property type="evidence" value="ECO:0007669"/>
    <property type="project" value="InterPro"/>
</dbReference>
<protein>
    <submittedName>
        <fullName evidence="3">Tyrosine recombinase XerC</fullName>
    </submittedName>
</protein>
<keyword evidence="4" id="KW-1185">Reference proteome</keyword>
<dbReference type="InterPro" id="IPR002104">
    <property type="entry name" value="Integrase_catalytic"/>
</dbReference>
<dbReference type="AlphaFoldDB" id="A0A518B418"/>
<organism evidence="3 4">
    <name type="scientific">Kolteria novifilia</name>
    <dbReference type="NCBI Taxonomy" id="2527975"/>
    <lineage>
        <taxon>Bacteria</taxon>
        <taxon>Pseudomonadati</taxon>
        <taxon>Planctomycetota</taxon>
        <taxon>Planctomycetia</taxon>
        <taxon>Kolteriales</taxon>
        <taxon>Kolteriaceae</taxon>
        <taxon>Kolteria</taxon>
    </lineage>
</organism>
<gene>
    <name evidence="3" type="primary">xerC_2</name>
    <name evidence="3" type="ORF">Pan216_25280</name>
</gene>
<dbReference type="EMBL" id="CP036279">
    <property type="protein sequence ID" value="QDU61666.1"/>
    <property type="molecule type" value="Genomic_DNA"/>
</dbReference>
<dbReference type="Pfam" id="PF00589">
    <property type="entry name" value="Phage_integrase"/>
    <property type="match status" value="1"/>
</dbReference>
<proteinExistence type="predicted"/>
<dbReference type="InterPro" id="IPR050090">
    <property type="entry name" value="Tyrosine_recombinase_XerCD"/>
</dbReference>
<dbReference type="GO" id="GO:0006310">
    <property type="term" value="P:DNA recombination"/>
    <property type="evidence" value="ECO:0007669"/>
    <property type="project" value="UniProtKB-KW"/>
</dbReference>
<evidence type="ECO:0000313" key="3">
    <source>
        <dbReference type="EMBL" id="QDU61666.1"/>
    </source>
</evidence>
<dbReference type="GO" id="GO:0015074">
    <property type="term" value="P:DNA integration"/>
    <property type="evidence" value="ECO:0007669"/>
    <property type="project" value="InterPro"/>
</dbReference>
<dbReference type="Proteomes" id="UP000317093">
    <property type="component" value="Chromosome"/>
</dbReference>